<dbReference type="EMBL" id="KK088417">
    <property type="protein sequence ID" value="EYE96966.1"/>
    <property type="molecule type" value="Genomic_DNA"/>
</dbReference>
<organism evidence="1 2">
    <name type="scientific">Aspergillus ruber (strain CBS 135680)</name>
    <dbReference type="NCBI Taxonomy" id="1388766"/>
    <lineage>
        <taxon>Eukaryota</taxon>
        <taxon>Fungi</taxon>
        <taxon>Dikarya</taxon>
        <taxon>Ascomycota</taxon>
        <taxon>Pezizomycotina</taxon>
        <taxon>Eurotiomycetes</taxon>
        <taxon>Eurotiomycetidae</taxon>
        <taxon>Eurotiales</taxon>
        <taxon>Aspergillaceae</taxon>
        <taxon>Aspergillus</taxon>
        <taxon>Aspergillus subgen. Aspergillus</taxon>
    </lineage>
</organism>
<dbReference type="RefSeq" id="XP_040640654.1">
    <property type="nucleotide sequence ID" value="XM_040778419.1"/>
</dbReference>
<gene>
    <name evidence="1" type="ORF">EURHEDRAFT_345325</name>
</gene>
<proteinExistence type="predicted"/>
<reference evidence="2" key="1">
    <citation type="journal article" date="2014" name="Nat. Commun.">
        <title>Genomic adaptations of the halophilic Dead Sea filamentous fungus Eurotium rubrum.</title>
        <authorList>
            <person name="Kis-Papo T."/>
            <person name="Weig A.R."/>
            <person name="Riley R."/>
            <person name="Persoh D."/>
            <person name="Salamov A."/>
            <person name="Sun H."/>
            <person name="Lipzen A."/>
            <person name="Wasser S.P."/>
            <person name="Rambold G."/>
            <person name="Grigoriev I.V."/>
            <person name="Nevo E."/>
        </authorList>
    </citation>
    <scope>NUCLEOTIDE SEQUENCE [LARGE SCALE GENOMIC DNA]</scope>
    <source>
        <strain evidence="2">CBS 135680</strain>
    </source>
</reference>
<evidence type="ECO:0000313" key="2">
    <source>
        <dbReference type="Proteomes" id="UP000019804"/>
    </source>
</evidence>
<protein>
    <submittedName>
        <fullName evidence="1">Uncharacterized protein</fullName>
    </submittedName>
</protein>
<dbReference type="AlphaFoldDB" id="A0A017SJM1"/>
<sequence length="172" mass="19050">MRFPRRSTTELPDEVLRPETSYRPRISLWRSDHPLSSRSADICINTPISCYVAVVAATGHGSQSFFFCCAASRNSVPVYIYAVLADCEAYSKSHTVPDVFVWSSIPLAHEVRSTPNGHFAHPYPSTEAFLHFNNSRGLLYLHTGDDLPSGISCISPKPSSPIHGSLRVACRR</sequence>
<dbReference type="HOGENOM" id="CLU_1554931_0_0_1"/>
<keyword evidence="2" id="KW-1185">Reference proteome</keyword>
<accession>A0A017SJM1</accession>
<evidence type="ECO:0000313" key="1">
    <source>
        <dbReference type="EMBL" id="EYE96966.1"/>
    </source>
</evidence>
<name>A0A017SJM1_ASPRC</name>
<dbReference type="Proteomes" id="UP000019804">
    <property type="component" value="Unassembled WGS sequence"/>
</dbReference>
<dbReference type="GeneID" id="63693543"/>